<gene>
    <name evidence="1" type="ORF">GNP94_09775</name>
</gene>
<name>A0ABW9T3U1_9BACL</name>
<evidence type="ECO:0000313" key="1">
    <source>
        <dbReference type="EMBL" id="MUG66301.1"/>
    </source>
</evidence>
<dbReference type="Proteomes" id="UP000435177">
    <property type="component" value="Unassembled WGS sequence"/>
</dbReference>
<sequence>MGTELVSGDQYNDLFLAPASHPFLLVDKAIWERVKANLPKGYFIPDYRIINHLKHM</sequence>
<proteinExistence type="predicted"/>
<accession>A0ABW9T3U1</accession>
<keyword evidence="2" id="KW-1185">Reference proteome</keyword>
<evidence type="ECO:0000313" key="2">
    <source>
        <dbReference type="Proteomes" id="UP000435177"/>
    </source>
</evidence>
<comment type="caution">
    <text evidence="1">The sequence shown here is derived from an EMBL/GenBank/DDBJ whole genome shotgun (WGS) entry which is preliminary data.</text>
</comment>
<dbReference type="RefSeq" id="WP_155617955.1">
    <property type="nucleotide sequence ID" value="NZ_NPBY01000044.1"/>
</dbReference>
<reference evidence="1 2" key="1">
    <citation type="submission" date="2019-11" db="EMBL/GenBank/DDBJ databases">
        <title>Draft genome sequences of five Paenibacillus species of dairy origin.</title>
        <authorList>
            <person name="Olajide A.M."/>
            <person name="Chen S."/>
            <person name="Lapointe G."/>
        </authorList>
    </citation>
    <scope>NUCLEOTIDE SEQUENCE [LARGE SCALE GENOMIC DNA]</scope>
    <source>
        <strain evidence="1 2">3CS1</strain>
    </source>
</reference>
<organism evidence="1 2">
    <name type="scientific">Paenibacillus campinasensis</name>
    <dbReference type="NCBI Taxonomy" id="66347"/>
    <lineage>
        <taxon>Bacteria</taxon>
        <taxon>Bacillati</taxon>
        <taxon>Bacillota</taxon>
        <taxon>Bacilli</taxon>
        <taxon>Bacillales</taxon>
        <taxon>Paenibacillaceae</taxon>
        <taxon>Paenibacillus</taxon>
    </lineage>
</organism>
<dbReference type="EMBL" id="WOAA01000006">
    <property type="protein sequence ID" value="MUG66301.1"/>
    <property type="molecule type" value="Genomic_DNA"/>
</dbReference>
<protein>
    <submittedName>
        <fullName evidence="1">Uncharacterized protein</fullName>
    </submittedName>
</protein>